<name>A0AA42CPC1_9SPHN</name>
<comment type="caution">
    <text evidence="2">The sequence shown here is derived from an EMBL/GenBank/DDBJ whole genome shotgun (WGS) entry which is preliminary data.</text>
</comment>
<feature type="compositionally biased region" description="Basic and acidic residues" evidence="1">
    <location>
        <begin position="1"/>
        <end position="22"/>
    </location>
</feature>
<gene>
    <name evidence="2" type="ORF">NEE01_02225</name>
</gene>
<dbReference type="EMBL" id="JANFAV010000001">
    <property type="protein sequence ID" value="MCW6533597.1"/>
    <property type="molecule type" value="Genomic_DNA"/>
</dbReference>
<feature type="compositionally biased region" description="Basic and acidic residues" evidence="1">
    <location>
        <begin position="33"/>
        <end position="77"/>
    </location>
</feature>
<keyword evidence="3" id="KW-1185">Reference proteome</keyword>
<proteinExistence type="predicted"/>
<sequence>MPDRPKDSHARSDADLRDREKTPTQSGSAGGEVARDVGSRDEERSAKGTDPEMTRVQKKDKIQPTTRTRADHEGASR</sequence>
<feature type="region of interest" description="Disordered" evidence="1">
    <location>
        <begin position="1"/>
        <end position="77"/>
    </location>
</feature>
<evidence type="ECO:0000256" key="1">
    <source>
        <dbReference type="SAM" id="MobiDB-lite"/>
    </source>
</evidence>
<dbReference type="Proteomes" id="UP001165565">
    <property type="component" value="Unassembled WGS sequence"/>
</dbReference>
<dbReference type="RefSeq" id="WP_265267614.1">
    <property type="nucleotide sequence ID" value="NZ_JANFAV010000001.1"/>
</dbReference>
<protein>
    <submittedName>
        <fullName evidence="2">Uncharacterized protein</fullName>
    </submittedName>
</protein>
<reference evidence="2" key="1">
    <citation type="submission" date="2022-06" db="EMBL/GenBank/DDBJ databases">
        <title>Sphingomonas sp. nov. isolated from rhizosphere soil of tomato.</title>
        <authorList>
            <person name="Dong H."/>
            <person name="Gao R."/>
        </authorList>
    </citation>
    <scope>NUCLEOTIDE SEQUENCE</scope>
    <source>
        <strain evidence="2">MMSM24</strain>
    </source>
</reference>
<accession>A0AA42CPC1</accession>
<evidence type="ECO:0000313" key="2">
    <source>
        <dbReference type="EMBL" id="MCW6533597.1"/>
    </source>
</evidence>
<dbReference type="AlphaFoldDB" id="A0AA42CPC1"/>
<evidence type="ECO:0000313" key="3">
    <source>
        <dbReference type="Proteomes" id="UP001165565"/>
    </source>
</evidence>
<organism evidence="2 3">
    <name type="scientific">Sphingomonas lycopersici</name>
    <dbReference type="NCBI Taxonomy" id="2951807"/>
    <lineage>
        <taxon>Bacteria</taxon>
        <taxon>Pseudomonadati</taxon>
        <taxon>Pseudomonadota</taxon>
        <taxon>Alphaproteobacteria</taxon>
        <taxon>Sphingomonadales</taxon>
        <taxon>Sphingomonadaceae</taxon>
        <taxon>Sphingomonas</taxon>
    </lineage>
</organism>